<dbReference type="EMBL" id="PPVL01000004">
    <property type="protein sequence ID" value="NNI78924.1"/>
    <property type="molecule type" value="Genomic_DNA"/>
</dbReference>
<organism evidence="1 2">
    <name type="scientific">Pasteurella multocida</name>
    <dbReference type="NCBI Taxonomy" id="747"/>
    <lineage>
        <taxon>Bacteria</taxon>
        <taxon>Pseudomonadati</taxon>
        <taxon>Pseudomonadota</taxon>
        <taxon>Gammaproteobacteria</taxon>
        <taxon>Pasteurellales</taxon>
        <taxon>Pasteurellaceae</taxon>
        <taxon>Pasteurella</taxon>
    </lineage>
</organism>
<evidence type="ECO:0000313" key="1">
    <source>
        <dbReference type="EMBL" id="NNI78924.1"/>
    </source>
</evidence>
<name>A0A849CKP0_PASMD</name>
<dbReference type="RefSeq" id="WP_014668079.1">
    <property type="nucleotide sequence ID" value="NZ_CP030096.1"/>
</dbReference>
<gene>
    <name evidence="1" type="ORF">C2800_05740</name>
</gene>
<accession>A0A849CKP0</accession>
<evidence type="ECO:0000313" key="2">
    <source>
        <dbReference type="Proteomes" id="UP000540079"/>
    </source>
</evidence>
<dbReference type="InterPro" id="IPR012477">
    <property type="entry name" value="Glyco_transf_52"/>
</dbReference>
<reference evidence="1 2" key="1">
    <citation type="journal article" date="2018" name="Front. Microbiol.">
        <title>Genetic and Phylogenetic Characteristics of Pasteurella multocida Isolates From Different Host Species.</title>
        <authorList>
            <person name="Peng Z."/>
            <person name="Liang W."/>
            <person name="Wang F."/>
            <person name="Xu Z."/>
            <person name="Xie Z."/>
            <person name="Lian Z."/>
            <person name="Hua L."/>
            <person name="Zhou R."/>
            <person name="Chen H."/>
            <person name="Wu B."/>
        </authorList>
    </citation>
    <scope>NUCLEOTIDE SEQUENCE [LARGE SCALE GENOMIC DNA]</scope>
    <source>
        <strain evidence="1 2">HNA06</strain>
    </source>
</reference>
<dbReference type="Gene3D" id="3.30.370.20">
    <property type="match status" value="1"/>
</dbReference>
<dbReference type="Pfam" id="PF07922">
    <property type="entry name" value="Glyco_transf_52"/>
    <property type="match status" value="1"/>
</dbReference>
<proteinExistence type="predicted"/>
<protein>
    <submittedName>
        <fullName evidence="1">CMP-N-acetylneuraminate-beta-galactosamide-alpha-2, 3-sialyltransferase</fullName>
    </submittedName>
</protein>
<keyword evidence="1" id="KW-0808">Transferase</keyword>
<sequence>MNLIICCTPLQVLIAEKIIAKLPHTPFYGVMLSTVSNKKFDFYAKRLAQQCQGFFSMVQHKERFNLLKEILYLKRTFSGKHFDQVFVANINDLQIQFLLSAIDFNLLNTFDDGTINIVPNSLFHQDDPATLQRKLINVLLGNKYSIQSLRALSHTHYTIYKGFKNIIERVEPIELVVADNSEKVTSAVINVLLGQPVFAEDERNIALAERVIKQFNIHYYLPHPREKYRLAQVNYIDTELIFEDYILQQCQTHKYCVYTYFSSAIINIMNKSDNIEVVALKIDTENPAYDACYDLFDELGVNVIDIRE</sequence>
<dbReference type="GO" id="GO:0016757">
    <property type="term" value="F:glycosyltransferase activity"/>
    <property type="evidence" value="ECO:0007669"/>
    <property type="project" value="UniProtKB-KW"/>
</dbReference>
<comment type="caution">
    <text evidence="1">The sequence shown here is derived from an EMBL/GenBank/DDBJ whole genome shotgun (WGS) entry which is preliminary data.</text>
</comment>
<dbReference type="Proteomes" id="UP000540079">
    <property type="component" value="Unassembled WGS sequence"/>
</dbReference>
<keyword evidence="1" id="KW-0328">Glycosyltransferase</keyword>
<dbReference type="AlphaFoldDB" id="A0A849CKP0"/>